<dbReference type="PROSITE" id="PS50935">
    <property type="entry name" value="SSB"/>
    <property type="match status" value="1"/>
</dbReference>
<dbReference type="InterPro" id="IPR000424">
    <property type="entry name" value="Primosome_PriB/ssb"/>
</dbReference>
<comment type="caution">
    <text evidence="4">The sequence shown here is derived from an EMBL/GenBank/DDBJ whole genome shotgun (WGS) entry which is preliminary data.</text>
</comment>
<evidence type="ECO:0000256" key="3">
    <source>
        <dbReference type="SAM" id="MobiDB-lite"/>
    </source>
</evidence>
<feature type="compositionally biased region" description="Low complexity" evidence="3">
    <location>
        <begin position="128"/>
        <end position="188"/>
    </location>
</feature>
<dbReference type="Gene3D" id="2.40.50.140">
    <property type="entry name" value="Nucleic acid-binding proteins"/>
    <property type="match status" value="1"/>
</dbReference>
<protein>
    <submittedName>
        <fullName evidence="4">Single-stranded DNA-binding protein</fullName>
    </submittedName>
</protein>
<sequence>MIKTNCNAILFRGTLGKDLEVKQGSNGGKSFGSVSCAQTTSWPNERTSWPNQRTTWMNLKFNDSMLQKVQRNGGLFKGDEIVVEGYLVQRKGSNNSTITEIQVQNIVSHLPKVLRDLAKQSGINNHSQPVQPQQQNVQPQQFAQPVQPQQPQQEQQYAQLQQFAQPVQPQQQHALPDQNQPQQPQYAQLDHNQLQYAQPVQNVQQQPQQYAQPVQNVQQQPQQ</sequence>
<feature type="region of interest" description="Disordered" evidence="3">
    <location>
        <begin position="123"/>
        <end position="223"/>
    </location>
</feature>
<dbReference type="AlphaFoldDB" id="A0A850QRQ4"/>
<accession>A0A850QRQ4</accession>
<gene>
    <name evidence="4" type="ORF">HWA77_10520</name>
</gene>
<evidence type="ECO:0000313" key="4">
    <source>
        <dbReference type="EMBL" id="NVP00644.1"/>
    </source>
</evidence>
<dbReference type="InterPro" id="IPR012340">
    <property type="entry name" value="NA-bd_OB-fold"/>
</dbReference>
<keyword evidence="1 2" id="KW-0238">DNA-binding</keyword>
<dbReference type="SUPFAM" id="SSF50249">
    <property type="entry name" value="Nucleic acid-binding proteins"/>
    <property type="match status" value="1"/>
</dbReference>
<name>A0A850QRQ4_PHODD</name>
<dbReference type="GO" id="GO:0003697">
    <property type="term" value="F:single-stranded DNA binding"/>
    <property type="evidence" value="ECO:0007669"/>
    <property type="project" value="InterPro"/>
</dbReference>
<organism evidence="4 5">
    <name type="scientific">Photobacterium damselae subsp. damselae</name>
    <name type="common">Listonella damsela</name>
    <dbReference type="NCBI Taxonomy" id="85581"/>
    <lineage>
        <taxon>Bacteria</taxon>
        <taxon>Pseudomonadati</taxon>
        <taxon>Pseudomonadota</taxon>
        <taxon>Gammaproteobacteria</taxon>
        <taxon>Vibrionales</taxon>
        <taxon>Vibrionaceae</taxon>
        <taxon>Photobacterium</taxon>
    </lineage>
</organism>
<reference evidence="4 5" key="1">
    <citation type="submission" date="2020-06" db="EMBL/GenBank/DDBJ databases">
        <title>Photobacterium damselae subsp. damselae comparative genomics.</title>
        <authorList>
            <person name="Osorio C.R."/>
        </authorList>
    </citation>
    <scope>NUCLEOTIDE SEQUENCE [LARGE SCALE GENOMIC DNA]</scope>
    <source>
        <strain evidence="4 5">TW250/03</strain>
    </source>
</reference>
<dbReference type="Pfam" id="PF00436">
    <property type="entry name" value="SSB"/>
    <property type="match status" value="1"/>
</dbReference>
<dbReference type="EMBL" id="JABXOR010000662">
    <property type="protein sequence ID" value="NVP00644.1"/>
    <property type="molecule type" value="Genomic_DNA"/>
</dbReference>
<evidence type="ECO:0000256" key="2">
    <source>
        <dbReference type="PROSITE-ProRule" id="PRU00252"/>
    </source>
</evidence>
<dbReference type="Proteomes" id="UP000533429">
    <property type="component" value="Unassembled WGS sequence"/>
</dbReference>
<feature type="compositionally biased region" description="Low complexity" evidence="3">
    <location>
        <begin position="195"/>
        <end position="223"/>
    </location>
</feature>
<feature type="non-terminal residue" evidence="4">
    <location>
        <position position="223"/>
    </location>
</feature>
<evidence type="ECO:0000256" key="1">
    <source>
        <dbReference type="ARBA" id="ARBA00023125"/>
    </source>
</evidence>
<evidence type="ECO:0000313" key="5">
    <source>
        <dbReference type="Proteomes" id="UP000533429"/>
    </source>
</evidence>
<proteinExistence type="predicted"/>